<feature type="domain" description="Signal transduction histidine kinase subgroup 3 dimerisation and phosphoacceptor" evidence="10">
    <location>
        <begin position="65"/>
        <end position="99"/>
    </location>
</feature>
<keyword evidence="6 11" id="KW-0418">Kinase</keyword>
<dbReference type="EC" id="2.7.13.3" evidence="2"/>
<dbReference type="PANTHER" id="PTHR24421">
    <property type="entry name" value="NITRATE/NITRITE SENSOR PROTEIN NARX-RELATED"/>
    <property type="match status" value="1"/>
</dbReference>
<evidence type="ECO:0000259" key="10">
    <source>
        <dbReference type="Pfam" id="PF07730"/>
    </source>
</evidence>
<dbReference type="Proteomes" id="UP001490330">
    <property type="component" value="Unassembled WGS sequence"/>
</dbReference>
<evidence type="ECO:0000256" key="3">
    <source>
        <dbReference type="ARBA" id="ARBA00022553"/>
    </source>
</evidence>
<evidence type="ECO:0000256" key="7">
    <source>
        <dbReference type="ARBA" id="ARBA00022840"/>
    </source>
</evidence>
<comment type="caution">
    <text evidence="11">The sequence shown here is derived from an EMBL/GenBank/DDBJ whole genome shotgun (WGS) entry which is preliminary data.</text>
</comment>
<evidence type="ECO:0000313" key="12">
    <source>
        <dbReference type="Proteomes" id="UP001490330"/>
    </source>
</evidence>
<feature type="coiled-coil region" evidence="9">
    <location>
        <begin position="36"/>
        <end position="67"/>
    </location>
</feature>
<name>A0ABV1VSH6_9ACTN</name>
<evidence type="ECO:0000256" key="4">
    <source>
        <dbReference type="ARBA" id="ARBA00022679"/>
    </source>
</evidence>
<proteinExistence type="predicted"/>
<evidence type="ECO:0000256" key="1">
    <source>
        <dbReference type="ARBA" id="ARBA00000085"/>
    </source>
</evidence>
<dbReference type="InterPro" id="IPR050482">
    <property type="entry name" value="Sensor_HK_TwoCompSys"/>
</dbReference>
<evidence type="ECO:0000256" key="6">
    <source>
        <dbReference type="ARBA" id="ARBA00022777"/>
    </source>
</evidence>
<evidence type="ECO:0000256" key="8">
    <source>
        <dbReference type="ARBA" id="ARBA00023012"/>
    </source>
</evidence>
<dbReference type="Gene3D" id="1.20.5.1930">
    <property type="match status" value="1"/>
</dbReference>
<keyword evidence="9" id="KW-0175">Coiled coil</keyword>
<accession>A0ABV1VSH6</accession>
<keyword evidence="7" id="KW-0067">ATP-binding</keyword>
<protein>
    <recommendedName>
        <fullName evidence="2">histidine kinase</fullName>
        <ecNumber evidence="2">2.7.13.3</ecNumber>
    </recommendedName>
</protein>
<dbReference type="PANTHER" id="PTHR24421:SF10">
    <property type="entry name" value="NITRATE_NITRITE SENSOR PROTEIN NARQ"/>
    <property type="match status" value="1"/>
</dbReference>
<dbReference type="InterPro" id="IPR011712">
    <property type="entry name" value="Sig_transdc_His_kin_sub3_dim/P"/>
</dbReference>
<dbReference type="Pfam" id="PF07730">
    <property type="entry name" value="HisKA_3"/>
    <property type="match status" value="1"/>
</dbReference>
<comment type="catalytic activity">
    <reaction evidence="1">
        <text>ATP + protein L-histidine = ADP + protein N-phospho-L-histidine.</text>
        <dbReference type="EC" id="2.7.13.3"/>
    </reaction>
</comment>
<keyword evidence="8" id="KW-0902">Two-component regulatory system</keyword>
<evidence type="ECO:0000256" key="5">
    <source>
        <dbReference type="ARBA" id="ARBA00022741"/>
    </source>
</evidence>
<gene>
    <name evidence="11" type="ORF">ABT322_38105</name>
</gene>
<evidence type="ECO:0000256" key="9">
    <source>
        <dbReference type="SAM" id="Coils"/>
    </source>
</evidence>
<keyword evidence="3" id="KW-0597">Phosphoprotein</keyword>
<keyword evidence="5" id="KW-0547">Nucleotide-binding</keyword>
<reference evidence="11 12" key="1">
    <citation type="submission" date="2024-06" db="EMBL/GenBank/DDBJ databases">
        <title>The Natural Products Discovery Center: Release of the First 8490 Sequenced Strains for Exploring Actinobacteria Biosynthetic Diversity.</title>
        <authorList>
            <person name="Kalkreuter E."/>
            <person name="Kautsar S.A."/>
            <person name="Yang D."/>
            <person name="Bader C.D."/>
            <person name="Teijaro C.N."/>
            <person name="Fluegel L."/>
            <person name="Davis C.M."/>
            <person name="Simpson J.R."/>
            <person name="Lauterbach L."/>
            <person name="Steele A.D."/>
            <person name="Gui C."/>
            <person name="Meng S."/>
            <person name="Li G."/>
            <person name="Viehrig K."/>
            <person name="Ye F."/>
            <person name="Su P."/>
            <person name="Kiefer A.F."/>
            <person name="Nichols A."/>
            <person name="Cepeda A.J."/>
            <person name="Yan W."/>
            <person name="Fan B."/>
            <person name="Jiang Y."/>
            <person name="Adhikari A."/>
            <person name="Zheng C.-J."/>
            <person name="Schuster L."/>
            <person name="Cowan T.M."/>
            <person name="Smanski M.J."/>
            <person name="Chevrette M.G."/>
            <person name="De Carvalho L.P.S."/>
            <person name="Shen B."/>
        </authorList>
    </citation>
    <scope>NUCLEOTIDE SEQUENCE [LARGE SCALE GENOMIC DNA]</scope>
    <source>
        <strain evidence="11 12">NPDC000632</strain>
    </source>
</reference>
<dbReference type="EMBL" id="JBEPCV010000066">
    <property type="protein sequence ID" value="MER6909438.1"/>
    <property type="molecule type" value="Genomic_DNA"/>
</dbReference>
<sequence length="101" mass="11023">MSALRRDPSASAWNTVCVHGLALLATWSTGHGARNRRAYQEELRARARDLERERDRRTALAAAAERARISREMHDVVAHGFSVIVIQAQGAVAALHDGPAA</sequence>
<evidence type="ECO:0000313" key="11">
    <source>
        <dbReference type="EMBL" id="MER6909438.1"/>
    </source>
</evidence>
<keyword evidence="4" id="KW-0808">Transferase</keyword>
<evidence type="ECO:0000256" key="2">
    <source>
        <dbReference type="ARBA" id="ARBA00012438"/>
    </source>
</evidence>
<dbReference type="GO" id="GO:0016301">
    <property type="term" value="F:kinase activity"/>
    <property type="evidence" value="ECO:0007669"/>
    <property type="project" value="UniProtKB-KW"/>
</dbReference>
<keyword evidence="12" id="KW-1185">Reference proteome</keyword>
<dbReference type="RefSeq" id="WP_350725164.1">
    <property type="nucleotide sequence ID" value="NZ_JBEPCO010000065.1"/>
</dbReference>
<organism evidence="11 12">
    <name type="scientific">Streptomyces flaveolus</name>
    <dbReference type="NCBI Taxonomy" id="67297"/>
    <lineage>
        <taxon>Bacteria</taxon>
        <taxon>Bacillati</taxon>
        <taxon>Actinomycetota</taxon>
        <taxon>Actinomycetes</taxon>
        <taxon>Kitasatosporales</taxon>
        <taxon>Streptomycetaceae</taxon>
        <taxon>Streptomyces</taxon>
    </lineage>
</organism>